<keyword evidence="2" id="KW-1133">Transmembrane helix</keyword>
<gene>
    <name evidence="3" type="ORF">E7Y31_06825</name>
</gene>
<dbReference type="EMBL" id="SSXH01000108">
    <property type="protein sequence ID" value="THJ75208.1"/>
    <property type="molecule type" value="Genomic_DNA"/>
</dbReference>
<accession>A0A4S5ES18</accession>
<feature type="compositionally biased region" description="Basic and acidic residues" evidence="1">
    <location>
        <begin position="295"/>
        <end position="308"/>
    </location>
</feature>
<feature type="region of interest" description="Disordered" evidence="1">
    <location>
        <begin position="295"/>
        <end position="315"/>
    </location>
</feature>
<evidence type="ECO:0000313" key="3">
    <source>
        <dbReference type="EMBL" id="THJ75208.1"/>
    </source>
</evidence>
<feature type="compositionally biased region" description="Gly residues" evidence="1">
    <location>
        <begin position="155"/>
        <end position="164"/>
    </location>
</feature>
<comment type="caution">
    <text evidence="3">The sequence shown here is derived from an EMBL/GenBank/DDBJ whole genome shotgun (WGS) entry which is preliminary data.</text>
</comment>
<reference evidence="3 4" key="1">
    <citation type="submission" date="2019-04" db="EMBL/GenBank/DDBJ databases">
        <title>Draft genome sequences for three unisolated Alnus-infective Frankia Sp+ strains, AgTrS, AiOr and AvVan, the first sequenced Frankia strains able to sporulate in-planta.</title>
        <authorList>
            <person name="Bethencourt L."/>
            <person name="Vautrin F."/>
            <person name="Taib N."/>
            <person name="Dubost A."/>
            <person name="Castro-Garcia L."/>
            <person name="Imbaud O."/>
            <person name="Abrouk D."/>
            <person name="Fournier P."/>
            <person name="Briolay J."/>
            <person name="Nguyen A."/>
            <person name="Normand P."/>
            <person name="Fernandez M.P."/>
            <person name="Brochier-Armanet C."/>
            <person name="Herrera-Belaroussi A."/>
        </authorList>
    </citation>
    <scope>NUCLEOTIDE SEQUENCE [LARGE SCALE GENOMIC DNA]</scope>
    <source>
        <strain evidence="3 4">AvVan</strain>
    </source>
</reference>
<dbReference type="InterPro" id="IPR053779">
    <property type="entry name" value="GlpR"/>
</dbReference>
<dbReference type="RefSeq" id="WP_136447432.1">
    <property type="nucleotide sequence ID" value="NZ_SSXH01000108.1"/>
</dbReference>
<dbReference type="AlphaFoldDB" id="A0A4S5ES18"/>
<dbReference type="Proteomes" id="UP000305282">
    <property type="component" value="Unassembled WGS sequence"/>
</dbReference>
<dbReference type="NCBIfam" id="NF045516">
    <property type="entry name" value="GlpR"/>
    <property type="match status" value="1"/>
</dbReference>
<feature type="transmembrane region" description="Helical" evidence="2">
    <location>
        <begin position="6"/>
        <end position="22"/>
    </location>
</feature>
<dbReference type="OrthoDB" id="3218604at2"/>
<feature type="transmembrane region" description="Helical" evidence="2">
    <location>
        <begin position="213"/>
        <end position="230"/>
    </location>
</feature>
<protein>
    <submittedName>
        <fullName evidence="3">Uncharacterized protein</fullName>
    </submittedName>
</protein>
<feature type="compositionally biased region" description="Low complexity" evidence="1">
    <location>
        <begin position="359"/>
        <end position="372"/>
    </location>
</feature>
<organism evidence="3 4">
    <name type="scientific">Candidatus Frankia alpina</name>
    <dbReference type="NCBI Taxonomy" id="2699483"/>
    <lineage>
        <taxon>Bacteria</taxon>
        <taxon>Bacillati</taxon>
        <taxon>Actinomycetota</taxon>
        <taxon>Actinomycetes</taxon>
        <taxon>Frankiales</taxon>
        <taxon>Frankiaceae</taxon>
        <taxon>Frankia</taxon>
    </lineage>
</organism>
<keyword evidence="2" id="KW-0472">Membrane</keyword>
<feature type="region of interest" description="Disordered" evidence="1">
    <location>
        <begin position="27"/>
        <end position="189"/>
    </location>
</feature>
<feature type="compositionally biased region" description="Low complexity" evidence="1">
    <location>
        <begin position="131"/>
        <end position="154"/>
    </location>
</feature>
<evidence type="ECO:0000313" key="4">
    <source>
        <dbReference type="Proteomes" id="UP000305282"/>
    </source>
</evidence>
<keyword evidence="2" id="KW-0812">Transmembrane</keyword>
<feature type="compositionally biased region" description="Basic and acidic residues" evidence="1">
    <location>
        <begin position="49"/>
        <end position="67"/>
    </location>
</feature>
<evidence type="ECO:0000256" key="2">
    <source>
        <dbReference type="SAM" id="Phobius"/>
    </source>
</evidence>
<name>A0A4S5ES18_9ACTN</name>
<feature type="region of interest" description="Disordered" evidence="1">
    <location>
        <begin position="344"/>
        <end position="372"/>
    </location>
</feature>
<sequence>MSALIWAAIVAVWGFVLIPMWLRRHDTASEQRSTERFTGAMRVLSRRPSGHDEADPDRFDSDHERLGGVRGTGMSHADSRDPIAPVESAPTGPSAEQGESGGWRDTPSGTARDSYATRAAARPGSPADSDGATPVDAAGPGTPAAGRPATLGWPGTPGGPGASGRAGASGRPGSAGGDGTVRGDEPRVDSRRTIALHRVVAERAALMRVRRQRLILVAALLPVTVVLAAVFGGMWIAVQLLIDLGFAGYLFHLRRAAQVERRLAITRVSIERRIEAEQIARSRRRSVGSSFAYHERDSAVSTGERHLGPEPAEELTPEELAHARAETIDLGSLMAAQLANRDDAGQDELPGYAPPAGPVAPADYPVDYGVDYDGVDYDEAEVEADIEVEMDAGEVAAASAARMTARSAVRPTSRPTTSRPGRVQINPPGTHGGLIASPEAAQPGGSMAGPTPRQPAGGDPAGEDPAELDPLLRRHAVGS</sequence>
<proteinExistence type="predicted"/>
<keyword evidence="4" id="KW-1185">Reference proteome</keyword>
<evidence type="ECO:0000256" key="1">
    <source>
        <dbReference type="SAM" id="MobiDB-lite"/>
    </source>
</evidence>
<feature type="region of interest" description="Disordered" evidence="1">
    <location>
        <begin position="402"/>
        <end position="479"/>
    </location>
</feature>